<dbReference type="PANTHER" id="PTHR33232:SF18">
    <property type="entry name" value="PROTEIN SIEVE ELEMENT OCCLUSION B-LIKE"/>
    <property type="match status" value="1"/>
</dbReference>
<dbReference type="Gene3D" id="3.40.30.10">
    <property type="entry name" value="Glutaredoxin"/>
    <property type="match status" value="1"/>
</dbReference>
<sequence>MASDMKLPVTAQQPVECELNVLTKSGHEQILNLITATHLSSDDNFDVDSLFVDVKKIFQRTFTIFDKLLRGQQYREIPEEKVSRANFDPVLLCTLKELSYEMACKTPGVEIAHKTTMSILNKLPSYSWVAKAVLTLVASALVYEDFLAPAYLHSSIQRVESIEIPEHAPATLTLLNLQKYKETISKLNSTIHGLMNFVTEYICELNKLCNNYMKDEPSLLSYVVDDIPVAVYWTIINVVAFTTHMCCLSSDEDKTQVLLPLAGKECDIRYHLGSCINNCNERIEKAKTRQMKELLQTPDEIMEVFNALIFAKDDMQPLNDGSTNEMVSINVLENKYVLLFISSLEISIDDISILKRTHDFRGNWEDNYKIVWIPIVEQWTDGLRKKFEMLRSKMPWYVVQYFSPVARIKFIKEEWHFEYKPIVVVINPQGNVINDNAIDMIRLNGTFIRDAYPTGPPRREHMLIQRPPGPYAIEEYTFLCGGKDNKWIKQFSEKVNVVAEDPIMKDAYISIELSCIVEGRKQRRFWKLGKTQKMPNSNPGSQEIQKLLLSLKNESRWAVLTKWSTRVVSHHGSTILKVLEAFEEWKTGGRILGHMECLTIHQKLMYVSKLVTAATTTVYIIMSEVNLKITFPDYFTVLVRLYLAIKKLRFVNRTKRSLSDKIPSLKLFVAD</sequence>
<dbReference type="InterPro" id="IPR027944">
    <property type="entry name" value="SEO_C"/>
</dbReference>
<dbReference type="Pfam" id="PF14576">
    <property type="entry name" value="SEO_N"/>
    <property type="match status" value="1"/>
</dbReference>
<feature type="domain" description="Sieve element occlusion C-terminal" evidence="2">
    <location>
        <begin position="531"/>
        <end position="602"/>
    </location>
</feature>
<protein>
    <submittedName>
        <fullName evidence="3">Birch protein</fullName>
    </submittedName>
</protein>
<evidence type="ECO:0000313" key="3">
    <source>
        <dbReference type="EMBL" id="WAU86907.1"/>
    </source>
</evidence>
<dbReference type="GO" id="GO:0010088">
    <property type="term" value="P:phloem development"/>
    <property type="evidence" value="ECO:0007669"/>
    <property type="project" value="InterPro"/>
</dbReference>
<dbReference type="EMBL" id="OL546158">
    <property type="protein sequence ID" value="WAU86907.1"/>
    <property type="molecule type" value="mRNA"/>
</dbReference>
<feature type="domain" description="Sieve element occlusion N-terminal" evidence="1">
    <location>
        <begin position="27"/>
        <end position="294"/>
    </location>
</feature>
<name>A0A9E9L7I9_BETPL</name>
<dbReference type="Pfam" id="PF14577">
    <property type="entry name" value="SEO_C"/>
    <property type="match status" value="1"/>
</dbReference>
<proteinExistence type="evidence at transcript level"/>
<dbReference type="InterPro" id="IPR027942">
    <property type="entry name" value="SEO_N"/>
</dbReference>
<dbReference type="PANTHER" id="PTHR33232">
    <property type="entry name" value="PROTEIN SIEVE ELEMENT OCCLUSION B-LIKE"/>
    <property type="match status" value="1"/>
</dbReference>
<dbReference type="AlphaFoldDB" id="A0A9E9L7I9"/>
<evidence type="ECO:0000259" key="1">
    <source>
        <dbReference type="Pfam" id="PF14576"/>
    </source>
</evidence>
<accession>A0A9E9L7I9</accession>
<dbReference type="InterPro" id="IPR039299">
    <property type="entry name" value="SEOA"/>
</dbReference>
<evidence type="ECO:0000259" key="2">
    <source>
        <dbReference type="Pfam" id="PF14577"/>
    </source>
</evidence>
<reference evidence="3" key="1">
    <citation type="submission" date="2021-11" db="EMBL/GenBank/DDBJ databases">
        <authorList>
            <person name="Zhang Y."/>
            <person name="Ren M."/>
            <person name="Zhang X."/>
            <person name="Zhou X."/>
            <person name="Yang J."/>
        </authorList>
    </citation>
    <scope>NUCLEOTIDE SEQUENCE</scope>
</reference>
<organism evidence="3">
    <name type="scientific">Betula platyphylla</name>
    <name type="common">Asian white birch</name>
    <dbReference type="NCBI Taxonomy" id="78630"/>
    <lineage>
        <taxon>Eukaryota</taxon>
        <taxon>Viridiplantae</taxon>
        <taxon>Streptophyta</taxon>
        <taxon>Embryophyta</taxon>
        <taxon>Tracheophyta</taxon>
        <taxon>Spermatophyta</taxon>
        <taxon>Magnoliopsida</taxon>
        <taxon>eudicotyledons</taxon>
        <taxon>Gunneridae</taxon>
        <taxon>Pentapetalae</taxon>
        <taxon>rosids</taxon>
        <taxon>fabids</taxon>
        <taxon>Fagales</taxon>
        <taxon>Betulaceae</taxon>
        <taxon>Betula</taxon>
    </lineage>
</organism>